<keyword evidence="8" id="KW-1185">Reference proteome</keyword>
<dbReference type="GO" id="GO:0016020">
    <property type="term" value="C:membrane"/>
    <property type="evidence" value="ECO:0007669"/>
    <property type="project" value="UniProtKB-SubCell"/>
</dbReference>
<dbReference type="InterPro" id="IPR050598">
    <property type="entry name" value="AminoAcid_Transporter"/>
</dbReference>
<feature type="transmembrane region" description="Helical" evidence="6">
    <location>
        <begin position="383"/>
        <end position="407"/>
    </location>
</feature>
<organism evidence="7 8">
    <name type="scientific">Daphnia pulex</name>
    <name type="common">Water flea</name>
    <dbReference type="NCBI Taxonomy" id="6669"/>
    <lineage>
        <taxon>Eukaryota</taxon>
        <taxon>Metazoa</taxon>
        <taxon>Ecdysozoa</taxon>
        <taxon>Arthropoda</taxon>
        <taxon>Crustacea</taxon>
        <taxon>Branchiopoda</taxon>
        <taxon>Diplostraca</taxon>
        <taxon>Cladocera</taxon>
        <taxon>Anomopoda</taxon>
        <taxon>Daphniidae</taxon>
        <taxon>Daphnia</taxon>
    </lineage>
</organism>
<dbReference type="OrthoDB" id="5982228at2759"/>
<feature type="non-terminal residue" evidence="7">
    <location>
        <position position="499"/>
    </location>
</feature>
<feature type="transmembrane region" description="Helical" evidence="6">
    <location>
        <begin position="187"/>
        <end position="208"/>
    </location>
</feature>
<feature type="transmembrane region" description="Helical" evidence="6">
    <location>
        <begin position="156"/>
        <end position="175"/>
    </location>
</feature>
<dbReference type="EMBL" id="GL732582">
    <property type="protein sequence ID" value="EFX74649.1"/>
    <property type="molecule type" value="Genomic_DNA"/>
</dbReference>
<protein>
    <recommendedName>
        <fullName evidence="9">Amino acid permease/ SLC12A domain-containing protein</fullName>
    </recommendedName>
</protein>
<dbReference type="HOGENOM" id="CLU_007946_3_0_1"/>
<evidence type="ECO:0000313" key="8">
    <source>
        <dbReference type="Proteomes" id="UP000000305"/>
    </source>
</evidence>
<feature type="transmembrane region" description="Helical" evidence="6">
    <location>
        <begin position="419"/>
        <end position="439"/>
    </location>
</feature>
<sequence length="499" mass="53856">KGYSYPQGNIKGRSPMNVGDVQESPDGQHRVVMERQLGLLDGVAMIVGTIVGSGIFISPKGVLLSAGSSGLSIIIWTLCGFVSFVGAICYAELGTMIDRSGGNYAYLSEAYGPLPSFMFLWASLLIFIPVTNAINALAFANYLLLPLWGTCLPSELAVRLVAAFAIASLCLINCWNVNWSAKLRSVFLVAKVAALALVIVTGIAFYFVQGQTTRGFQEPFATTSTDPSLIALSFYSGLFSYGGWNCLNFVVEELKDPYKNLPRAIGISMPIITLVYAMANVAYLIVLTPEELLSSNAVAVTFGERVYGSLTWIVQILVAMSALGSLHCNIFSSSRIFFVGARNGHLPGALALISLKNLTPIPAIIVIGGLAITMLIVGDVYVLINYVMFTDSAFLLATVSGLLWLRWKRPDAVRPIKVNLAYPIAFMVVSVFLVCLPIISNPVGAITAIAITATAIPIFCFCIAFKRKPTWISSSNRRFTAACQKVFLAVPEVANDKQY</sequence>
<evidence type="ECO:0000256" key="2">
    <source>
        <dbReference type="ARBA" id="ARBA00022692"/>
    </source>
</evidence>
<dbReference type="PANTHER" id="PTHR11785">
    <property type="entry name" value="AMINO ACID TRANSPORTER"/>
    <property type="match status" value="1"/>
</dbReference>
<evidence type="ECO:0000256" key="6">
    <source>
        <dbReference type="SAM" id="Phobius"/>
    </source>
</evidence>
<feature type="transmembrane region" description="Helical" evidence="6">
    <location>
        <begin position="37"/>
        <end position="58"/>
    </location>
</feature>
<dbReference type="GO" id="GO:0003333">
    <property type="term" value="P:amino acid transmembrane transport"/>
    <property type="evidence" value="ECO:0000318"/>
    <property type="project" value="GO_Central"/>
</dbReference>
<evidence type="ECO:0000256" key="3">
    <source>
        <dbReference type="ARBA" id="ARBA00022989"/>
    </source>
</evidence>
<evidence type="ECO:0000256" key="1">
    <source>
        <dbReference type="ARBA" id="ARBA00004141"/>
    </source>
</evidence>
<dbReference type="eggNOG" id="KOG1287">
    <property type="taxonomic scope" value="Eukaryota"/>
</dbReference>
<keyword evidence="4 6" id="KW-0472">Membrane</keyword>
<dbReference type="STRING" id="6669.E9H0T2"/>
<evidence type="ECO:0000256" key="5">
    <source>
        <dbReference type="SAM" id="MobiDB-lite"/>
    </source>
</evidence>
<dbReference type="InterPro" id="IPR002293">
    <property type="entry name" value="AA/rel_permease1"/>
</dbReference>
<dbReference type="KEGG" id="dpx:DAPPUDRAFT_324131"/>
<dbReference type="Pfam" id="PF13520">
    <property type="entry name" value="AA_permease_2"/>
    <property type="match status" value="1"/>
</dbReference>
<keyword evidence="3 6" id="KW-1133">Transmembrane helix</keyword>
<feature type="transmembrane region" description="Helical" evidence="6">
    <location>
        <begin position="228"/>
        <end position="251"/>
    </location>
</feature>
<feature type="transmembrane region" description="Helical" evidence="6">
    <location>
        <begin position="306"/>
        <end position="326"/>
    </location>
</feature>
<reference evidence="7 8" key="1">
    <citation type="journal article" date="2011" name="Science">
        <title>The ecoresponsive genome of Daphnia pulex.</title>
        <authorList>
            <person name="Colbourne J.K."/>
            <person name="Pfrender M.E."/>
            <person name="Gilbert D."/>
            <person name="Thomas W.K."/>
            <person name="Tucker A."/>
            <person name="Oakley T.H."/>
            <person name="Tokishita S."/>
            <person name="Aerts A."/>
            <person name="Arnold G.J."/>
            <person name="Basu M.K."/>
            <person name="Bauer D.J."/>
            <person name="Caceres C.E."/>
            <person name="Carmel L."/>
            <person name="Casola C."/>
            <person name="Choi J.H."/>
            <person name="Detter J.C."/>
            <person name="Dong Q."/>
            <person name="Dusheyko S."/>
            <person name="Eads B.D."/>
            <person name="Frohlich T."/>
            <person name="Geiler-Samerotte K.A."/>
            <person name="Gerlach D."/>
            <person name="Hatcher P."/>
            <person name="Jogdeo S."/>
            <person name="Krijgsveld J."/>
            <person name="Kriventseva E.V."/>
            <person name="Kultz D."/>
            <person name="Laforsch C."/>
            <person name="Lindquist E."/>
            <person name="Lopez J."/>
            <person name="Manak J.R."/>
            <person name="Muller J."/>
            <person name="Pangilinan J."/>
            <person name="Patwardhan R.P."/>
            <person name="Pitluck S."/>
            <person name="Pritham E.J."/>
            <person name="Rechtsteiner A."/>
            <person name="Rho M."/>
            <person name="Rogozin I.B."/>
            <person name="Sakarya O."/>
            <person name="Salamov A."/>
            <person name="Schaack S."/>
            <person name="Shapiro H."/>
            <person name="Shiga Y."/>
            <person name="Skalitzky C."/>
            <person name="Smith Z."/>
            <person name="Souvorov A."/>
            <person name="Sung W."/>
            <person name="Tang Z."/>
            <person name="Tsuchiya D."/>
            <person name="Tu H."/>
            <person name="Vos H."/>
            <person name="Wang M."/>
            <person name="Wolf Y.I."/>
            <person name="Yamagata H."/>
            <person name="Yamada T."/>
            <person name="Ye Y."/>
            <person name="Shaw J.R."/>
            <person name="Andrews J."/>
            <person name="Crease T.J."/>
            <person name="Tang H."/>
            <person name="Lucas S.M."/>
            <person name="Robertson H.M."/>
            <person name="Bork P."/>
            <person name="Koonin E.V."/>
            <person name="Zdobnov E.M."/>
            <person name="Grigoriev I.V."/>
            <person name="Lynch M."/>
            <person name="Boore J.L."/>
        </authorList>
    </citation>
    <scope>NUCLEOTIDE SEQUENCE [LARGE SCALE GENOMIC DNA]</scope>
</reference>
<evidence type="ECO:0008006" key="9">
    <source>
        <dbReference type="Google" id="ProtNLM"/>
    </source>
</evidence>
<feature type="region of interest" description="Disordered" evidence="5">
    <location>
        <begin position="1"/>
        <end position="25"/>
    </location>
</feature>
<comment type="subcellular location">
    <subcellularLocation>
        <location evidence="1">Membrane</location>
        <topology evidence="1">Multi-pass membrane protein</topology>
    </subcellularLocation>
</comment>
<feature type="transmembrane region" description="Helical" evidence="6">
    <location>
        <begin position="70"/>
        <end position="93"/>
    </location>
</feature>
<dbReference type="OMA" id="AIVFGKY"/>
<keyword evidence="2 6" id="KW-0812">Transmembrane</keyword>
<gene>
    <name evidence="7" type="ORF">DAPPUDRAFT_324131</name>
</gene>
<dbReference type="PANTHER" id="PTHR11785:SF240">
    <property type="entry name" value="LD25378P"/>
    <property type="match status" value="1"/>
</dbReference>
<evidence type="ECO:0000256" key="4">
    <source>
        <dbReference type="ARBA" id="ARBA00023136"/>
    </source>
</evidence>
<dbReference type="AlphaFoldDB" id="E9H0T2"/>
<feature type="transmembrane region" description="Helical" evidence="6">
    <location>
        <begin position="114"/>
        <end position="144"/>
    </location>
</feature>
<dbReference type="PIRSF" id="PIRSF006060">
    <property type="entry name" value="AA_transporter"/>
    <property type="match status" value="1"/>
</dbReference>
<feature type="transmembrane region" description="Helical" evidence="6">
    <location>
        <begin position="445"/>
        <end position="465"/>
    </location>
</feature>
<dbReference type="Proteomes" id="UP000000305">
    <property type="component" value="Unassembled WGS sequence"/>
</dbReference>
<feature type="transmembrane region" description="Helical" evidence="6">
    <location>
        <begin position="263"/>
        <end position="286"/>
    </location>
</feature>
<dbReference type="GO" id="GO:0015179">
    <property type="term" value="F:L-amino acid transmembrane transporter activity"/>
    <property type="evidence" value="ECO:0000318"/>
    <property type="project" value="GO_Central"/>
</dbReference>
<dbReference type="FunFam" id="1.20.1740.10:FF:000073">
    <property type="entry name" value="Y+L amino acid transporter"/>
    <property type="match status" value="1"/>
</dbReference>
<dbReference type="InParanoid" id="E9H0T2"/>
<accession>E9H0T2</accession>
<proteinExistence type="predicted"/>
<evidence type="ECO:0000313" key="7">
    <source>
        <dbReference type="EMBL" id="EFX74649.1"/>
    </source>
</evidence>
<name>E9H0T2_DAPPU</name>
<dbReference type="Gene3D" id="1.20.1740.10">
    <property type="entry name" value="Amino acid/polyamine transporter I"/>
    <property type="match status" value="1"/>
</dbReference>